<evidence type="ECO:0000256" key="1">
    <source>
        <dbReference type="SAM" id="MobiDB-lite"/>
    </source>
</evidence>
<dbReference type="Proteomes" id="UP001056035">
    <property type="component" value="Chromosome"/>
</dbReference>
<gene>
    <name evidence="2" type="ORF">NBH00_21380</name>
</gene>
<keyword evidence="3" id="KW-1185">Reference proteome</keyword>
<feature type="compositionally biased region" description="Basic and acidic residues" evidence="1">
    <location>
        <begin position="126"/>
        <end position="139"/>
    </location>
</feature>
<feature type="region of interest" description="Disordered" evidence="1">
    <location>
        <begin position="112"/>
        <end position="165"/>
    </location>
</feature>
<proteinExistence type="predicted"/>
<evidence type="ECO:0008006" key="4">
    <source>
        <dbReference type="Google" id="ProtNLM"/>
    </source>
</evidence>
<accession>A0ABY5DRK3</accession>
<dbReference type="RefSeq" id="WP_254570603.1">
    <property type="nucleotide sequence ID" value="NZ_CP098502.1"/>
</dbReference>
<evidence type="ECO:0000313" key="2">
    <source>
        <dbReference type="EMBL" id="UTI63883.1"/>
    </source>
</evidence>
<dbReference type="EMBL" id="CP098502">
    <property type="protein sequence ID" value="UTI63883.1"/>
    <property type="molecule type" value="Genomic_DNA"/>
</dbReference>
<sequence>MLVCGGADLIQVYNDAFIPLFAEKHPQIGVPVRETWPEIWDVIGPMMRDVLDTHQATWAEDQMFWIDRVGFVEDIYFTFSYSPILDRGGVAQGLLATAVETTERIVEARRRAHRGGPPPCARGGRRGADRARGRGDGPARRCGHRPPPGRRPLRPRWFVPRIGQA</sequence>
<organism evidence="2 3">
    <name type="scientific">Paraconexibacter antarcticus</name>
    <dbReference type="NCBI Taxonomy" id="2949664"/>
    <lineage>
        <taxon>Bacteria</taxon>
        <taxon>Bacillati</taxon>
        <taxon>Actinomycetota</taxon>
        <taxon>Thermoleophilia</taxon>
        <taxon>Solirubrobacterales</taxon>
        <taxon>Paraconexibacteraceae</taxon>
        <taxon>Paraconexibacter</taxon>
    </lineage>
</organism>
<reference evidence="2 3" key="1">
    <citation type="submission" date="2022-06" db="EMBL/GenBank/DDBJ databases">
        <title>Paraconexibacter antarcticus.</title>
        <authorList>
            <person name="Kim C.S."/>
        </authorList>
    </citation>
    <scope>NUCLEOTIDE SEQUENCE [LARGE SCALE GENOMIC DNA]</scope>
    <source>
        <strain evidence="2 3">02-257</strain>
    </source>
</reference>
<name>A0ABY5DRK3_9ACTN</name>
<feature type="compositionally biased region" description="Basic residues" evidence="1">
    <location>
        <begin position="141"/>
        <end position="154"/>
    </location>
</feature>
<dbReference type="Gene3D" id="3.30.450.20">
    <property type="entry name" value="PAS domain"/>
    <property type="match status" value="1"/>
</dbReference>
<evidence type="ECO:0000313" key="3">
    <source>
        <dbReference type="Proteomes" id="UP001056035"/>
    </source>
</evidence>
<protein>
    <recommendedName>
        <fullName evidence="4">PAS domain-containing protein</fullName>
    </recommendedName>
</protein>